<evidence type="ECO:0000313" key="3">
    <source>
        <dbReference type="Proteomes" id="UP000665043"/>
    </source>
</evidence>
<gene>
    <name evidence="2" type="ORF">ERJ70_07885</name>
</gene>
<dbReference type="InterPro" id="IPR010430">
    <property type="entry name" value="DUF1028"/>
</dbReference>
<evidence type="ECO:0000259" key="1">
    <source>
        <dbReference type="Pfam" id="PF08823"/>
    </source>
</evidence>
<dbReference type="Pfam" id="PF08823">
    <property type="entry name" value="PG_binding_2"/>
    <property type="match status" value="1"/>
</dbReference>
<organism evidence="2 3">
    <name type="scientific">Sediminibacillus dalangtanensis</name>
    <dbReference type="NCBI Taxonomy" id="2729421"/>
    <lineage>
        <taxon>Bacteria</taxon>
        <taxon>Bacillati</taxon>
        <taxon>Bacillota</taxon>
        <taxon>Bacilli</taxon>
        <taxon>Bacillales</taxon>
        <taxon>Bacillaceae</taxon>
        <taxon>Sediminibacillus</taxon>
    </lineage>
</organism>
<sequence length="294" mass="32185">MQVIKGGINLKKNIVATFSIVGVDPETGEHGIAVQSKFIAVGSVVPWAKAGVGAVATQAFANPSYGPQGLELLEKGYTPEEVIDLLTKDDPQREERQVGIVDAKGNSATYTGVHCYDWAGGTRGENFAAQGNILVNEATVSHMAKTFERSQGTLAERLLACLQAAQEAGGDSRGKQSAALYVVKDKGGYGGFNDRLVDLRVDDHPEPIQEIIRLYQLQQLYFGEIKQENVLLIEGTTKQKVISGLVNKGYLRSMEVSEEELQKGLTEYLHTENFEERELEPGKIDKEVLDFLNK</sequence>
<evidence type="ECO:0000313" key="2">
    <source>
        <dbReference type="EMBL" id="QTM99228.1"/>
    </source>
</evidence>
<accession>A0ABX7VRT7</accession>
<dbReference type="EMBL" id="CP046956">
    <property type="protein sequence ID" value="QTM99228.1"/>
    <property type="molecule type" value="Genomic_DNA"/>
</dbReference>
<dbReference type="InterPro" id="IPR029055">
    <property type="entry name" value="Ntn_hydrolases_N"/>
</dbReference>
<dbReference type="SUPFAM" id="SSF56235">
    <property type="entry name" value="N-terminal nucleophile aminohydrolases (Ntn hydrolases)"/>
    <property type="match status" value="1"/>
</dbReference>
<name>A0ABX7VRT7_9BACI</name>
<reference evidence="2 3" key="1">
    <citation type="submission" date="2019-12" db="EMBL/GenBank/DDBJ databases">
        <title>The whole genome sequencing of a strain isolated from a Mars analog, Dalangtan Playa.</title>
        <authorList>
            <person name="Huang T."/>
        </authorList>
    </citation>
    <scope>NUCLEOTIDE SEQUENCE [LARGE SCALE GENOMIC DNA]</scope>
    <source>
        <strain evidence="2 3">DP4-553-S</strain>
    </source>
</reference>
<dbReference type="Proteomes" id="UP000665043">
    <property type="component" value="Chromosome"/>
</dbReference>
<dbReference type="Gene3D" id="3.60.20.10">
    <property type="entry name" value="Glutamine Phosphoribosylpyrophosphate, subunit 1, domain 1"/>
    <property type="match status" value="1"/>
</dbReference>
<dbReference type="Pfam" id="PF06267">
    <property type="entry name" value="DUF1028"/>
    <property type="match status" value="1"/>
</dbReference>
<dbReference type="PANTHER" id="PTHR39328">
    <property type="entry name" value="BLL2871 PROTEIN"/>
    <property type="match status" value="1"/>
</dbReference>
<feature type="domain" description="Putative peptidoglycan binding" evidence="1">
    <location>
        <begin position="221"/>
        <end position="292"/>
    </location>
</feature>
<dbReference type="InterPro" id="IPR014927">
    <property type="entry name" value="PG-bd_2"/>
</dbReference>
<keyword evidence="3" id="KW-1185">Reference proteome</keyword>
<proteinExistence type="predicted"/>
<dbReference type="PANTHER" id="PTHR39328:SF1">
    <property type="entry name" value="BLL2871 PROTEIN"/>
    <property type="match status" value="1"/>
</dbReference>
<protein>
    <submittedName>
        <fullName evidence="2">DUF1028 domain-containing protein</fullName>
    </submittedName>
</protein>
<dbReference type="RefSeq" id="WP_209368430.1">
    <property type="nucleotide sequence ID" value="NZ_CP046956.1"/>
</dbReference>